<keyword evidence="4" id="KW-0479">Metal-binding</keyword>
<proteinExistence type="inferred from homology"/>
<comment type="caution">
    <text evidence="9">The sequence shown here is derived from an EMBL/GenBank/DDBJ whole genome shotgun (WGS) entry which is preliminary data.</text>
</comment>
<keyword evidence="2 6" id="KW-0349">Heme</keyword>
<dbReference type="InterPro" id="IPR050532">
    <property type="entry name" value="Globin-like_OT"/>
</dbReference>
<dbReference type="InterPro" id="IPR009050">
    <property type="entry name" value="Globin-like_sf"/>
</dbReference>
<evidence type="ECO:0000256" key="3">
    <source>
        <dbReference type="ARBA" id="ARBA00022621"/>
    </source>
</evidence>
<dbReference type="Pfam" id="PF00042">
    <property type="entry name" value="Globin"/>
    <property type="match status" value="1"/>
</dbReference>
<feature type="compositionally biased region" description="Polar residues" evidence="7">
    <location>
        <begin position="1"/>
        <end position="13"/>
    </location>
</feature>
<dbReference type="PANTHER" id="PTHR46458">
    <property type="entry name" value="BLR2807 PROTEIN"/>
    <property type="match status" value="1"/>
</dbReference>
<keyword evidence="5" id="KW-0408">Iron</keyword>
<feature type="region of interest" description="Disordered" evidence="7">
    <location>
        <begin position="1"/>
        <end position="28"/>
    </location>
</feature>
<feature type="region of interest" description="Disordered" evidence="7">
    <location>
        <begin position="106"/>
        <end position="127"/>
    </location>
</feature>
<dbReference type="GO" id="GO:0005344">
    <property type="term" value="F:oxygen carrier activity"/>
    <property type="evidence" value="ECO:0007669"/>
    <property type="project" value="UniProtKB-KW"/>
</dbReference>
<feature type="compositionally biased region" description="Polar residues" evidence="7">
    <location>
        <begin position="106"/>
        <end position="117"/>
    </location>
</feature>
<dbReference type="InterPro" id="IPR000971">
    <property type="entry name" value="Globin"/>
</dbReference>
<keyword evidence="1 6" id="KW-0813">Transport</keyword>
<evidence type="ECO:0000313" key="9">
    <source>
        <dbReference type="EMBL" id="KAA0199850.1"/>
    </source>
</evidence>
<sequence length="265" mass="29071">MLTASHSSLQTLADSHEMSGEDGSQQSTAVSLLPRCEITEPEKENEQNGSASNQDANLHSQGNSILLGLKKRMRRFLGVPTEGSTLHKSMQNLTVASATFAEKKSSSTGSDLQNLASKTGPKGILTRDVPEDVQPIKQQYEQALIALTSLTDAEISAVRASWLILKAHIEKIGVIVFLGLFEEHSDFRDAFARFRGKQLMEITRDPALQAHGLRVLNIVDKLVSRLQKVETIQDFILSLGSRHCKYVPSMTMIPVSASTVSSYSY</sequence>
<keyword evidence="10" id="KW-1185">Reference proteome</keyword>
<dbReference type="OrthoDB" id="436496at2759"/>
<evidence type="ECO:0000313" key="10">
    <source>
        <dbReference type="Proteomes" id="UP000728185"/>
    </source>
</evidence>
<gene>
    <name evidence="9" type="ORF">FBUS_04223</name>
</gene>
<dbReference type="Gene3D" id="1.10.490.10">
    <property type="entry name" value="Globins"/>
    <property type="match status" value="1"/>
</dbReference>
<dbReference type="GO" id="GO:0020037">
    <property type="term" value="F:heme binding"/>
    <property type="evidence" value="ECO:0007669"/>
    <property type="project" value="InterPro"/>
</dbReference>
<dbReference type="EMBL" id="LUCM01000879">
    <property type="protein sequence ID" value="KAA0199850.1"/>
    <property type="molecule type" value="Genomic_DNA"/>
</dbReference>
<evidence type="ECO:0000256" key="1">
    <source>
        <dbReference type="ARBA" id="ARBA00022448"/>
    </source>
</evidence>
<dbReference type="AlphaFoldDB" id="A0A8E0S5L8"/>
<accession>A0A8E0S5L8</accession>
<evidence type="ECO:0000259" key="8">
    <source>
        <dbReference type="PROSITE" id="PS01033"/>
    </source>
</evidence>
<dbReference type="PROSITE" id="PS01033">
    <property type="entry name" value="GLOBIN"/>
    <property type="match status" value="1"/>
</dbReference>
<dbReference type="GO" id="GO:0019825">
    <property type="term" value="F:oxygen binding"/>
    <property type="evidence" value="ECO:0007669"/>
    <property type="project" value="InterPro"/>
</dbReference>
<evidence type="ECO:0000256" key="5">
    <source>
        <dbReference type="ARBA" id="ARBA00023004"/>
    </source>
</evidence>
<dbReference type="Proteomes" id="UP000728185">
    <property type="component" value="Unassembled WGS sequence"/>
</dbReference>
<dbReference type="GO" id="GO:0046872">
    <property type="term" value="F:metal ion binding"/>
    <property type="evidence" value="ECO:0007669"/>
    <property type="project" value="UniProtKB-KW"/>
</dbReference>
<reference evidence="9" key="1">
    <citation type="submission" date="2019-05" db="EMBL/GenBank/DDBJ databases">
        <title>Annotation for the trematode Fasciolopsis buski.</title>
        <authorList>
            <person name="Choi Y.-J."/>
        </authorList>
    </citation>
    <scope>NUCLEOTIDE SEQUENCE</scope>
    <source>
        <strain evidence="9">HT</strain>
        <tissue evidence="9">Whole worm</tissue>
    </source>
</reference>
<dbReference type="PANTHER" id="PTHR46458:SF1">
    <property type="entry name" value="GEO09476P1"/>
    <property type="match status" value="1"/>
</dbReference>
<evidence type="ECO:0000256" key="4">
    <source>
        <dbReference type="ARBA" id="ARBA00022723"/>
    </source>
</evidence>
<dbReference type="SUPFAM" id="SSF46458">
    <property type="entry name" value="Globin-like"/>
    <property type="match status" value="1"/>
</dbReference>
<keyword evidence="3 6" id="KW-0561">Oxygen transport</keyword>
<organism evidence="9 10">
    <name type="scientific">Fasciolopsis buskii</name>
    <dbReference type="NCBI Taxonomy" id="27845"/>
    <lineage>
        <taxon>Eukaryota</taxon>
        <taxon>Metazoa</taxon>
        <taxon>Spiralia</taxon>
        <taxon>Lophotrochozoa</taxon>
        <taxon>Platyhelminthes</taxon>
        <taxon>Trematoda</taxon>
        <taxon>Digenea</taxon>
        <taxon>Plagiorchiida</taxon>
        <taxon>Echinostomata</taxon>
        <taxon>Echinostomatoidea</taxon>
        <taxon>Fasciolidae</taxon>
        <taxon>Fasciolopsis</taxon>
    </lineage>
</organism>
<feature type="domain" description="Globin" evidence="8">
    <location>
        <begin position="149"/>
        <end position="265"/>
    </location>
</feature>
<evidence type="ECO:0000256" key="7">
    <source>
        <dbReference type="SAM" id="MobiDB-lite"/>
    </source>
</evidence>
<protein>
    <submittedName>
        <fullName evidence="9">Globin X</fullName>
    </submittedName>
</protein>
<evidence type="ECO:0000256" key="2">
    <source>
        <dbReference type="ARBA" id="ARBA00022617"/>
    </source>
</evidence>
<name>A0A8E0S5L8_9TREM</name>
<comment type="similarity">
    <text evidence="6">Belongs to the globin family.</text>
</comment>
<dbReference type="InterPro" id="IPR012292">
    <property type="entry name" value="Globin/Proto"/>
</dbReference>
<evidence type="ECO:0000256" key="6">
    <source>
        <dbReference type="RuleBase" id="RU000356"/>
    </source>
</evidence>
<dbReference type="SMR" id="A0A8E0S5L8"/>